<comment type="caution">
    <text evidence="7">The sequence shown here is derived from an EMBL/GenBank/DDBJ whole genome shotgun (WGS) entry which is preliminary data.</text>
</comment>
<feature type="compositionally biased region" description="Basic residues" evidence="6">
    <location>
        <begin position="1178"/>
        <end position="1199"/>
    </location>
</feature>
<dbReference type="PANTHER" id="PTHR47447:SF17">
    <property type="entry name" value="OS12G0638900 PROTEIN"/>
    <property type="match status" value="1"/>
</dbReference>
<dbReference type="Pfam" id="PF13041">
    <property type="entry name" value="PPR_2"/>
    <property type="match status" value="1"/>
</dbReference>
<evidence type="ECO:0008006" key="9">
    <source>
        <dbReference type="Google" id="ProtNLM"/>
    </source>
</evidence>
<evidence type="ECO:0000313" key="7">
    <source>
        <dbReference type="EMBL" id="KAJ3484117.1"/>
    </source>
</evidence>
<dbReference type="Pfam" id="PF12854">
    <property type="entry name" value="PPR_1"/>
    <property type="match status" value="1"/>
</dbReference>
<dbReference type="NCBIfam" id="TIGR00756">
    <property type="entry name" value="PPR"/>
    <property type="match status" value="1"/>
</dbReference>
<accession>A0AAD5YDI6</accession>
<dbReference type="Proteomes" id="UP001212997">
    <property type="component" value="Unassembled WGS sequence"/>
</dbReference>
<proteinExistence type="inferred from homology"/>
<evidence type="ECO:0000313" key="8">
    <source>
        <dbReference type="Proteomes" id="UP001212997"/>
    </source>
</evidence>
<dbReference type="InterPro" id="IPR002885">
    <property type="entry name" value="PPR_rpt"/>
</dbReference>
<evidence type="ECO:0000256" key="2">
    <source>
        <dbReference type="ARBA" id="ARBA00022737"/>
    </source>
</evidence>
<evidence type="ECO:0000256" key="4">
    <source>
        <dbReference type="ARBA" id="ARBA00044511"/>
    </source>
</evidence>
<feature type="region of interest" description="Disordered" evidence="6">
    <location>
        <begin position="1167"/>
        <end position="1199"/>
    </location>
</feature>
<feature type="region of interest" description="Disordered" evidence="6">
    <location>
        <begin position="1021"/>
        <end position="1052"/>
    </location>
</feature>
<dbReference type="EMBL" id="JANAWD010000201">
    <property type="protein sequence ID" value="KAJ3484117.1"/>
    <property type="molecule type" value="Genomic_DNA"/>
</dbReference>
<name>A0AAD5YDI6_9APHY</name>
<dbReference type="PROSITE" id="PS51375">
    <property type="entry name" value="PPR"/>
    <property type="match status" value="4"/>
</dbReference>
<dbReference type="AlphaFoldDB" id="A0AAD5YDI6"/>
<reference evidence="7" key="1">
    <citation type="submission" date="2022-07" db="EMBL/GenBank/DDBJ databases">
        <title>Genome Sequence of Physisporinus lineatus.</title>
        <authorList>
            <person name="Buettner E."/>
        </authorList>
    </citation>
    <scope>NUCLEOTIDE SEQUENCE</scope>
    <source>
        <strain evidence="7">VT162</strain>
    </source>
</reference>
<comment type="similarity">
    <text evidence="1">Belongs to the CCM1 family.</text>
</comment>
<feature type="repeat" description="PPR" evidence="5">
    <location>
        <begin position="682"/>
        <end position="717"/>
    </location>
</feature>
<dbReference type="InterPro" id="IPR011990">
    <property type="entry name" value="TPR-like_helical_dom_sf"/>
</dbReference>
<comment type="subunit">
    <text evidence="4">Binds to mitochondrial small subunit 15S rRNA.</text>
</comment>
<protein>
    <recommendedName>
        <fullName evidence="9">Pentacotripeptide-repeat region of PRORP domain-containing protein</fullName>
    </recommendedName>
</protein>
<dbReference type="Pfam" id="PF13812">
    <property type="entry name" value="PPR_3"/>
    <property type="match status" value="1"/>
</dbReference>
<evidence type="ECO:0000256" key="6">
    <source>
        <dbReference type="SAM" id="MobiDB-lite"/>
    </source>
</evidence>
<dbReference type="PANTHER" id="PTHR47447">
    <property type="entry name" value="OS03G0856100 PROTEIN"/>
    <property type="match status" value="1"/>
</dbReference>
<keyword evidence="2" id="KW-0677">Repeat</keyword>
<comment type="function">
    <text evidence="3">Regulates mitochondrial small subunit maturation by controlling 15S rRNA 5'-end processing. Localizes to the 5' precursor of the 15S rRNA in a position that is subsequently occupied by mS47 in the mature yeast mtSSU. Uses structure and sequence-specific RNA recognition, binding to a single-stranded region of the precursor and specifically recognizing bases -6 to -1. The exchange of Ccm1 for mS47 is coupled to the irreversible removal of precursor rRNA that is accompanied by conformational changes of the mitoribosomal proteins uS5m and mS26. These conformational changes signal completion of 5'-end rRNA processing through protection of the mature 5'-end of the 15S rRNA and stabilization of mS47. The removal of the 5' precursor together with the dissociation of Ccm1 may be catalyzed by the 5'-3' exoribonuclease Pet127. Involved in the specific removal of group I introns in mitochondrial encoded transcripts.</text>
</comment>
<feature type="repeat" description="PPR" evidence="5">
    <location>
        <begin position="759"/>
        <end position="793"/>
    </location>
</feature>
<feature type="compositionally biased region" description="Pro residues" evidence="6">
    <location>
        <begin position="1025"/>
        <end position="1041"/>
    </location>
</feature>
<gene>
    <name evidence="7" type="ORF">NLI96_g5848</name>
</gene>
<evidence type="ECO:0000256" key="5">
    <source>
        <dbReference type="PROSITE-ProRule" id="PRU00708"/>
    </source>
</evidence>
<feature type="repeat" description="PPR" evidence="5">
    <location>
        <begin position="718"/>
        <end position="748"/>
    </location>
</feature>
<feature type="repeat" description="PPR" evidence="5">
    <location>
        <begin position="574"/>
        <end position="608"/>
    </location>
</feature>
<sequence length="1199" mass="135066">MLEPLATSVLSSILSSGRPFTGHASTSQSALRMVTRSSNLSLPVDFFTPHPRRFKGKERALSDYRCGACESGRTDVCAGTTTPSLLGESPYRSSIRSPPNGLCLDARVKSPSRQRMVCPHQIRRSSSPMFYSDPASPHLPASLHSWTRKAHSLHRRHVSNRPGPAPSIPEDIVHYPEKILDILSSDAPFDPDDAWDAYQYYHAFCEPNSSVTDSQLLDFANRILTTIQGELDSKTAPPLWPRWSIRIRSLLIDVDHRLDSPNSTHGHTPQHWHSLMARSYALSGSFTQALHHARQLVRHPRGADQDVYLSRLFETYETICLAMKYHSQPAAVLDLLVEEWKTLGHSLLYSRTSPQYPAVHNRLGSFRDVVFRIISYIQVPSRVMREVAGRASPETLKLTAIVYMEIMCRNDMGVDAFRVLQEMTHHKVQVPLRLKLYIVKALIKSNSYESANNLYLSVASEPTSDSDRRHYLISGLHLYAHQGLVELAQDAFTQLQKEGGVDIKVLGTLLHLYGVRGDSENAVKTFEEYFSEGSPHVPGIHHFTAVIFAHSTRGDYDGMNAWLEKMVQAGISPDKHVYNIILTSLADRGDFQAMKNVLDQMRSAGYKPDRVEYTTLISRLGFVKDPAAADLVYARALKEGVIPDRLMMSALMDAHVEAGSWQGVITAFDFIRQSETKGIRMSIEVYNTLLKAYVLSGSPFHVVSKLFQRLEEVDVQPDVYTFSLLIQSACDAGFMKTAMDLFMEMEKMSKHWKTTIHVNVYVLTIIMAGYLRLKDKVRARAVLDDMVQRGIDPTSVTYGLIIRAYGNEKTNKSVAIAEEFISFYLETEEKRRSGENGIPRSDALNSIYAPLMTAYAHRQKPEEVERLSQQMVEAGGESTLGTLTTLLDAHRRLGNIEAVKRGWTQIVELSKNIMTDVDPLFENDSIKPDPERVKNILAVPLSIYVDALSAAGQHLEIAKVWRELQTRGHTFDSHNWNHLTVALLRAGEPERAFEVIERVILPYRRQTFELVFRPEMPSSILVSDLPPPPDGRLTEPRPPSQSPLHSGERRSTTADLVARKARPWMTDTQSEDFALPLNVLYQVSPAWNIWRPHNITLRLLSRALAILQSGRVIASQDQRSSELFSSTVVDQKELEEQTALAGETLGRIYENYPMTVQAVKNYETWQLQRGRPGGTSRGGRRGKASGRGRGSRTTKYRRS</sequence>
<evidence type="ECO:0000256" key="1">
    <source>
        <dbReference type="ARBA" id="ARBA00006192"/>
    </source>
</evidence>
<organism evidence="7 8">
    <name type="scientific">Meripilus lineatus</name>
    <dbReference type="NCBI Taxonomy" id="2056292"/>
    <lineage>
        <taxon>Eukaryota</taxon>
        <taxon>Fungi</taxon>
        <taxon>Dikarya</taxon>
        <taxon>Basidiomycota</taxon>
        <taxon>Agaricomycotina</taxon>
        <taxon>Agaricomycetes</taxon>
        <taxon>Polyporales</taxon>
        <taxon>Meripilaceae</taxon>
        <taxon>Meripilus</taxon>
    </lineage>
</organism>
<dbReference type="Gene3D" id="1.25.40.10">
    <property type="entry name" value="Tetratricopeptide repeat domain"/>
    <property type="match status" value="4"/>
</dbReference>
<keyword evidence="8" id="KW-1185">Reference proteome</keyword>
<evidence type="ECO:0000256" key="3">
    <source>
        <dbReference type="ARBA" id="ARBA00044493"/>
    </source>
</evidence>